<protein>
    <submittedName>
        <fullName evidence="1">Uncharacterized protein</fullName>
    </submittedName>
</protein>
<organism evidence="1 2">
    <name type="scientific">Mycena alexandri</name>
    <dbReference type="NCBI Taxonomy" id="1745969"/>
    <lineage>
        <taxon>Eukaryota</taxon>
        <taxon>Fungi</taxon>
        <taxon>Dikarya</taxon>
        <taxon>Basidiomycota</taxon>
        <taxon>Agaricomycotina</taxon>
        <taxon>Agaricomycetes</taxon>
        <taxon>Agaricomycetidae</taxon>
        <taxon>Agaricales</taxon>
        <taxon>Marasmiineae</taxon>
        <taxon>Mycenaceae</taxon>
        <taxon>Mycena</taxon>
    </lineage>
</organism>
<comment type="caution">
    <text evidence="1">The sequence shown here is derived from an EMBL/GenBank/DDBJ whole genome shotgun (WGS) entry which is preliminary data.</text>
</comment>
<gene>
    <name evidence="1" type="ORF">C8F04DRAFT_955078</name>
</gene>
<sequence>PEFTPAVYDPTGAAGRRFSSQDIPASTIPRLYHLRATLTPNGSILLGVLESI</sequence>
<dbReference type="Gene3D" id="2.130.10.80">
    <property type="entry name" value="Galactose oxidase/kelch, beta-propeller"/>
    <property type="match status" value="1"/>
</dbReference>
<dbReference type="EMBL" id="JARJCM010000050">
    <property type="protein sequence ID" value="KAJ7035438.1"/>
    <property type="molecule type" value="Genomic_DNA"/>
</dbReference>
<accession>A0AAD6X1I5</accession>
<dbReference type="Proteomes" id="UP001218188">
    <property type="component" value="Unassembled WGS sequence"/>
</dbReference>
<evidence type="ECO:0000313" key="2">
    <source>
        <dbReference type="Proteomes" id="UP001218188"/>
    </source>
</evidence>
<reference evidence="1" key="1">
    <citation type="submission" date="2023-03" db="EMBL/GenBank/DDBJ databases">
        <title>Massive genome expansion in bonnet fungi (Mycena s.s.) driven by repeated elements and novel gene families across ecological guilds.</title>
        <authorList>
            <consortium name="Lawrence Berkeley National Laboratory"/>
            <person name="Harder C.B."/>
            <person name="Miyauchi S."/>
            <person name="Viragh M."/>
            <person name="Kuo A."/>
            <person name="Thoen E."/>
            <person name="Andreopoulos B."/>
            <person name="Lu D."/>
            <person name="Skrede I."/>
            <person name="Drula E."/>
            <person name="Henrissat B."/>
            <person name="Morin E."/>
            <person name="Kohler A."/>
            <person name="Barry K."/>
            <person name="LaButti K."/>
            <person name="Morin E."/>
            <person name="Salamov A."/>
            <person name="Lipzen A."/>
            <person name="Mereny Z."/>
            <person name="Hegedus B."/>
            <person name="Baldrian P."/>
            <person name="Stursova M."/>
            <person name="Weitz H."/>
            <person name="Taylor A."/>
            <person name="Grigoriev I.V."/>
            <person name="Nagy L.G."/>
            <person name="Martin F."/>
            <person name="Kauserud H."/>
        </authorList>
    </citation>
    <scope>NUCLEOTIDE SEQUENCE</scope>
    <source>
        <strain evidence="1">CBHHK200</strain>
    </source>
</reference>
<feature type="non-terminal residue" evidence="1">
    <location>
        <position position="1"/>
    </location>
</feature>
<name>A0AAD6X1I5_9AGAR</name>
<dbReference type="InterPro" id="IPR037293">
    <property type="entry name" value="Gal_Oxidase_central_sf"/>
</dbReference>
<evidence type="ECO:0000313" key="1">
    <source>
        <dbReference type="EMBL" id="KAJ7035438.1"/>
    </source>
</evidence>
<dbReference type="AlphaFoldDB" id="A0AAD6X1I5"/>
<proteinExistence type="predicted"/>
<keyword evidence="2" id="KW-1185">Reference proteome</keyword>